<dbReference type="Pfam" id="PF00067">
    <property type="entry name" value="p450"/>
    <property type="match status" value="1"/>
</dbReference>
<dbReference type="PRINTS" id="PR01686">
    <property type="entry name" value="EP450ICYP2D"/>
</dbReference>
<evidence type="ECO:0000256" key="3">
    <source>
        <dbReference type="ARBA" id="ARBA00010617"/>
    </source>
</evidence>
<dbReference type="EMBL" id="CAXITT010001269">
    <property type="protein sequence ID" value="CAL1548299.1"/>
    <property type="molecule type" value="Genomic_DNA"/>
</dbReference>
<dbReference type="Gene3D" id="1.10.630.10">
    <property type="entry name" value="Cytochrome P450"/>
    <property type="match status" value="1"/>
</dbReference>
<evidence type="ECO:0000256" key="5">
    <source>
        <dbReference type="ARBA" id="ARBA00023002"/>
    </source>
</evidence>
<dbReference type="PRINTS" id="PR00385">
    <property type="entry name" value="P450"/>
</dbReference>
<gene>
    <name evidence="12" type="ORF">GSLYS_00021616001</name>
</gene>
<comment type="subcellular location">
    <subcellularLocation>
        <location evidence="2">Membrane</location>
    </subcellularLocation>
</comment>
<evidence type="ECO:0000256" key="1">
    <source>
        <dbReference type="ARBA" id="ARBA00001971"/>
    </source>
</evidence>
<accession>A0AAV2ITL4</accession>
<keyword evidence="6 9" id="KW-0408">Iron</keyword>
<dbReference type="InterPro" id="IPR002401">
    <property type="entry name" value="Cyt_P450_E_grp-I"/>
</dbReference>
<sequence>MLTLLDSLQTSHWILLSAVTVLTSYLWLSRPKKRPLPPNTPPFPTPPTFLFGHLTQLAGNSRATMRQWRAMAGDVYSLNFRGQHYIVINGYKTFKDVLVKHADKVSDPPSSFLNRILKENNKGIAESNGENWKEQRNVSMSILKSFGLGKNLLAEKIQNEVSSYTDELASYQGRAVDVRILTTVSISNIICSITVGRRFTHDDPYFVGLINHMSRVTKYIAWLPLLTFFPFLYYVPGDLFYAKRLVASFREINTMFSLAHIHQIKETAGGVDLQKPENFIAAYLEEMKKRQRADEPTQMDEANLVAVIRNLFIAGTDTASAIILWCLLYLLHHPDIQSRAQEEIVASVGKGRAVCMEDKPKLPFLNAVIMETQRISSITPFATPRAVRTGFETLGYAFPEGSIVLPNIDSVLHDEQVWADPSVFRPDRFLDETGGLRQPEEFIPFSIGRRVCLGESMAKMELFLFLSGILQRFRLEAAEPGALPPLKEVYGAICCPESFKIKFVER</sequence>
<dbReference type="PANTHER" id="PTHR24300">
    <property type="entry name" value="CYTOCHROME P450 508A4-RELATED"/>
    <property type="match status" value="1"/>
</dbReference>
<dbReference type="GO" id="GO:0005737">
    <property type="term" value="C:cytoplasm"/>
    <property type="evidence" value="ECO:0007669"/>
    <property type="project" value="TreeGrafter"/>
</dbReference>
<dbReference type="InterPro" id="IPR008069">
    <property type="entry name" value="Cyt_P450_E_grp-I_CYP2D-like"/>
</dbReference>
<dbReference type="GO" id="GO:0008395">
    <property type="term" value="F:steroid hydroxylase activity"/>
    <property type="evidence" value="ECO:0007669"/>
    <property type="project" value="TreeGrafter"/>
</dbReference>
<dbReference type="SUPFAM" id="SSF48264">
    <property type="entry name" value="Cytochrome P450"/>
    <property type="match status" value="1"/>
</dbReference>
<feature type="binding site" description="axial binding residue" evidence="9">
    <location>
        <position position="452"/>
    </location>
    <ligand>
        <name>heme</name>
        <dbReference type="ChEBI" id="CHEBI:30413"/>
    </ligand>
    <ligandPart>
        <name>Fe</name>
        <dbReference type="ChEBI" id="CHEBI:18248"/>
    </ligandPart>
</feature>
<dbReference type="Proteomes" id="UP001497497">
    <property type="component" value="Unassembled WGS sequence"/>
</dbReference>
<keyword evidence="8 11" id="KW-0472">Membrane</keyword>
<evidence type="ECO:0000256" key="2">
    <source>
        <dbReference type="ARBA" id="ARBA00004370"/>
    </source>
</evidence>
<dbReference type="GO" id="GO:0016712">
    <property type="term" value="F:oxidoreductase activity, acting on paired donors, with incorporation or reduction of molecular oxygen, reduced flavin or flavoprotein as one donor, and incorporation of one atom of oxygen"/>
    <property type="evidence" value="ECO:0007669"/>
    <property type="project" value="InterPro"/>
</dbReference>
<keyword evidence="13" id="KW-1185">Reference proteome</keyword>
<evidence type="ECO:0000313" key="13">
    <source>
        <dbReference type="Proteomes" id="UP001497497"/>
    </source>
</evidence>
<dbReference type="GO" id="GO:0020037">
    <property type="term" value="F:heme binding"/>
    <property type="evidence" value="ECO:0007669"/>
    <property type="project" value="InterPro"/>
</dbReference>
<dbReference type="GO" id="GO:0006805">
    <property type="term" value="P:xenobiotic metabolic process"/>
    <property type="evidence" value="ECO:0007669"/>
    <property type="project" value="TreeGrafter"/>
</dbReference>
<evidence type="ECO:0000256" key="7">
    <source>
        <dbReference type="ARBA" id="ARBA00023033"/>
    </source>
</evidence>
<feature type="transmembrane region" description="Helical" evidence="11">
    <location>
        <begin position="219"/>
        <end position="236"/>
    </location>
</feature>
<reference evidence="12 13" key="1">
    <citation type="submission" date="2024-04" db="EMBL/GenBank/DDBJ databases">
        <authorList>
            <consortium name="Genoscope - CEA"/>
            <person name="William W."/>
        </authorList>
    </citation>
    <scope>NUCLEOTIDE SEQUENCE [LARGE SCALE GENOMIC DNA]</scope>
</reference>
<dbReference type="GO" id="GO:0005506">
    <property type="term" value="F:iron ion binding"/>
    <property type="evidence" value="ECO:0007669"/>
    <property type="project" value="InterPro"/>
</dbReference>
<dbReference type="InterPro" id="IPR050182">
    <property type="entry name" value="Cytochrome_P450_fam2"/>
</dbReference>
<dbReference type="PRINTS" id="PR00463">
    <property type="entry name" value="EP450I"/>
</dbReference>
<keyword evidence="9 10" id="KW-0349">Heme</keyword>
<comment type="similarity">
    <text evidence="3 10">Belongs to the cytochrome P450 family.</text>
</comment>
<name>A0AAV2ITL4_LYMST</name>
<evidence type="ECO:0000256" key="9">
    <source>
        <dbReference type="PIRSR" id="PIRSR602401-1"/>
    </source>
</evidence>
<evidence type="ECO:0000256" key="8">
    <source>
        <dbReference type="ARBA" id="ARBA00023136"/>
    </source>
</evidence>
<proteinExistence type="inferred from homology"/>
<dbReference type="GO" id="GO:0016020">
    <property type="term" value="C:membrane"/>
    <property type="evidence" value="ECO:0007669"/>
    <property type="project" value="UniProtKB-SubCell"/>
</dbReference>
<dbReference type="GO" id="GO:0006082">
    <property type="term" value="P:organic acid metabolic process"/>
    <property type="evidence" value="ECO:0007669"/>
    <property type="project" value="TreeGrafter"/>
</dbReference>
<evidence type="ECO:0000256" key="11">
    <source>
        <dbReference type="SAM" id="Phobius"/>
    </source>
</evidence>
<keyword evidence="11" id="KW-1133">Transmembrane helix</keyword>
<dbReference type="PANTHER" id="PTHR24300:SF403">
    <property type="entry name" value="CYTOCHROME P450 306A1"/>
    <property type="match status" value="1"/>
</dbReference>
<keyword evidence="7 10" id="KW-0503">Monooxygenase</keyword>
<dbReference type="AlphaFoldDB" id="A0AAV2ITL4"/>
<keyword evidence="11" id="KW-0812">Transmembrane</keyword>
<keyword evidence="4 9" id="KW-0479">Metal-binding</keyword>
<keyword evidence="5 10" id="KW-0560">Oxidoreductase</keyword>
<dbReference type="InterPro" id="IPR036396">
    <property type="entry name" value="Cyt_P450_sf"/>
</dbReference>
<evidence type="ECO:0000256" key="6">
    <source>
        <dbReference type="ARBA" id="ARBA00023004"/>
    </source>
</evidence>
<organism evidence="12 13">
    <name type="scientific">Lymnaea stagnalis</name>
    <name type="common">Great pond snail</name>
    <name type="synonym">Helix stagnalis</name>
    <dbReference type="NCBI Taxonomy" id="6523"/>
    <lineage>
        <taxon>Eukaryota</taxon>
        <taxon>Metazoa</taxon>
        <taxon>Spiralia</taxon>
        <taxon>Lophotrochozoa</taxon>
        <taxon>Mollusca</taxon>
        <taxon>Gastropoda</taxon>
        <taxon>Heterobranchia</taxon>
        <taxon>Euthyneura</taxon>
        <taxon>Panpulmonata</taxon>
        <taxon>Hygrophila</taxon>
        <taxon>Lymnaeoidea</taxon>
        <taxon>Lymnaeidae</taxon>
        <taxon>Lymnaea</taxon>
    </lineage>
</organism>
<comment type="caution">
    <text evidence="12">The sequence shown here is derived from an EMBL/GenBank/DDBJ whole genome shotgun (WGS) entry which is preliminary data.</text>
</comment>
<dbReference type="FunFam" id="1.10.630.10:FF:000036">
    <property type="entry name" value="CYtochrome P450 family"/>
    <property type="match status" value="1"/>
</dbReference>
<feature type="transmembrane region" description="Helical" evidence="11">
    <location>
        <begin position="12"/>
        <end position="28"/>
    </location>
</feature>
<evidence type="ECO:0000256" key="10">
    <source>
        <dbReference type="RuleBase" id="RU000461"/>
    </source>
</evidence>
<dbReference type="InterPro" id="IPR017972">
    <property type="entry name" value="Cyt_P450_CS"/>
</dbReference>
<dbReference type="PROSITE" id="PS00086">
    <property type="entry name" value="CYTOCHROME_P450"/>
    <property type="match status" value="1"/>
</dbReference>
<protein>
    <submittedName>
        <fullName evidence="12">Uncharacterized protein</fullName>
    </submittedName>
</protein>
<evidence type="ECO:0000313" key="12">
    <source>
        <dbReference type="EMBL" id="CAL1548299.1"/>
    </source>
</evidence>
<dbReference type="InterPro" id="IPR001128">
    <property type="entry name" value="Cyt_P450"/>
</dbReference>
<evidence type="ECO:0000256" key="4">
    <source>
        <dbReference type="ARBA" id="ARBA00022723"/>
    </source>
</evidence>
<comment type="cofactor">
    <cofactor evidence="1 9">
        <name>heme</name>
        <dbReference type="ChEBI" id="CHEBI:30413"/>
    </cofactor>
</comment>